<dbReference type="AlphaFoldDB" id="A0A1J0WKP0"/>
<keyword evidence="4" id="KW-1185">Reference proteome</keyword>
<keyword evidence="1" id="KW-1133">Transmembrane helix</keyword>
<gene>
    <name evidence="3" type="ORF">BOO69_16585</name>
</gene>
<evidence type="ECO:0000259" key="2">
    <source>
        <dbReference type="Pfam" id="PF01926"/>
    </source>
</evidence>
<accession>A0A1J0WKP0</accession>
<evidence type="ECO:0000313" key="4">
    <source>
        <dbReference type="Proteomes" id="UP000181897"/>
    </source>
</evidence>
<dbReference type="Gene3D" id="3.40.50.300">
    <property type="entry name" value="P-loop containing nucleotide triphosphate hydrolases"/>
    <property type="match status" value="1"/>
</dbReference>
<evidence type="ECO:0000313" key="3">
    <source>
        <dbReference type="EMBL" id="APE44837.1"/>
    </source>
</evidence>
<dbReference type="GO" id="GO:0005525">
    <property type="term" value="F:GTP binding"/>
    <property type="evidence" value="ECO:0007669"/>
    <property type="project" value="InterPro"/>
</dbReference>
<dbReference type="SUPFAM" id="SSF52540">
    <property type="entry name" value="P-loop containing nucleoside triphosphate hydrolases"/>
    <property type="match status" value="1"/>
</dbReference>
<reference evidence="3 4" key="1">
    <citation type="submission" date="2016-11" db="EMBL/GenBank/DDBJ databases">
        <title>Complete genome sequence of Sulfitobacter sp. AM1-D1, a toxic bacteria associated with marine dinoflagellate Alexandrium minutum in East China Sea.</title>
        <authorList>
            <person name="Yang Q."/>
            <person name="Zhang X."/>
            <person name="Tian X."/>
        </authorList>
    </citation>
    <scope>NUCLEOTIDE SEQUENCE [LARGE SCALE GENOMIC DNA]</scope>
    <source>
        <strain evidence="3 4">AM1-D1</strain>
    </source>
</reference>
<dbReference type="CDD" id="cd00882">
    <property type="entry name" value="Ras_like_GTPase"/>
    <property type="match status" value="1"/>
</dbReference>
<name>A0A1J0WKP0_9RHOB</name>
<dbReference type="Pfam" id="PF01926">
    <property type="entry name" value="MMR_HSR1"/>
    <property type="match status" value="1"/>
</dbReference>
<dbReference type="EMBL" id="CP018076">
    <property type="protein sequence ID" value="APE44837.1"/>
    <property type="molecule type" value="Genomic_DNA"/>
</dbReference>
<organism evidence="3 4">
    <name type="scientific">Sulfitobacter alexandrii</name>
    <dbReference type="NCBI Taxonomy" id="1917485"/>
    <lineage>
        <taxon>Bacteria</taxon>
        <taxon>Pseudomonadati</taxon>
        <taxon>Pseudomonadota</taxon>
        <taxon>Alphaproteobacteria</taxon>
        <taxon>Rhodobacterales</taxon>
        <taxon>Roseobacteraceae</taxon>
        <taxon>Sulfitobacter</taxon>
    </lineage>
</organism>
<proteinExistence type="predicted"/>
<dbReference type="STRING" id="1917485.BOO69_16585"/>
<sequence length="338" mass="35438">MPDAAIPVLWLLGKTGAGKSSLVQALTGLSGAEVGNGFMPCTRTAEVFDYPPEQPLLRFLDTRGLGETGYDPAGDIAVCEGRAHAIIVLARLDDPVQGEVTDALAKVLDRRRMPVILGLTGADLVPDAAARARAAAAIRRQFDAATGSKIDAVEVAMPPGGEPDLGDLRAALADVLPQAALLLAARTARSTEGKAFDRVRRRVLFYAGLAGTSDVAPLIGAVSVPAAQAWMLAELGRHYEQKWTRSMSASFLGALGFGVAARYAALFGLRQVGKLVPLVGQTAVAAASGTVSFATTFALGRAAAYFLHHHRTGEAMAPADLRRVYRDALDGAVRGRSR</sequence>
<feature type="transmembrane region" description="Helical" evidence="1">
    <location>
        <begin position="203"/>
        <end position="227"/>
    </location>
</feature>
<keyword evidence="1" id="KW-0812">Transmembrane</keyword>
<feature type="transmembrane region" description="Helical" evidence="1">
    <location>
        <begin position="247"/>
        <end position="265"/>
    </location>
</feature>
<feature type="domain" description="G" evidence="2">
    <location>
        <begin position="11"/>
        <end position="117"/>
    </location>
</feature>
<dbReference type="Proteomes" id="UP000181897">
    <property type="component" value="Chromosome"/>
</dbReference>
<evidence type="ECO:0000256" key="1">
    <source>
        <dbReference type="SAM" id="Phobius"/>
    </source>
</evidence>
<dbReference type="InterPro" id="IPR027417">
    <property type="entry name" value="P-loop_NTPase"/>
</dbReference>
<dbReference type="KEGG" id="suam:BOO69_16585"/>
<keyword evidence="1" id="KW-0472">Membrane</keyword>
<protein>
    <recommendedName>
        <fullName evidence="2">G domain-containing protein</fullName>
    </recommendedName>
</protein>
<dbReference type="InterPro" id="IPR006073">
    <property type="entry name" value="GTP-bd"/>
</dbReference>